<accession>A0A6P2C473</accession>
<dbReference type="GO" id="GO:0006508">
    <property type="term" value="P:proteolysis"/>
    <property type="evidence" value="ECO:0007669"/>
    <property type="project" value="InterPro"/>
</dbReference>
<dbReference type="RefSeq" id="WP_145850723.1">
    <property type="nucleotide sequence ID" value="NZ_RPFW01000001.1"/>
</dbReference>
<dbReference type="PRINTS" id="PR00830">
    <property type="entry name" value="ENDOLAPTASE"/>
</dbReference>
<dbReference type="InterPro" id="IPR020568">
    <property type="entry name" value="Ribosomal_Su5_D2-typ_SF"/>
</dbReference>
<dbReference type="GO" id="GO:0004252">
    <property type="term" value="F:serine-type endopeptidase activity"/>
    <property type="evidence" value="ECO:0007669"/>
    <property type="project" value="InterPro"/>
</dbReference>
<dbReference type="InterPro" id="IPR027065">
    <property type="entry name" value="Lon_Prtase"/>
</dbReference>
<evidence type="ECO:0000313" key="3">
    <source>
        <dbReference type="Proteomes" id="UP000460272"/>
    </source>
</evidence>
<dbReference type="EMBL" id="RPFW01000001">
    <property type="protein sequence ID" value="TVZ05970.1"/>
    <property type="molecule type" value="Genomic_DNA"/>
</dbReference>
<reference evidence="2 3" key="1">
    <citation type="submission" date="2018-11" db="EMBL/GenBank/DDBJ databases">
        <title>Trebonia kvetii gen.nov., sp.nov., a novel acidophilic actinobacterium, and proposal of the new actinobacterial family Treboniaceae fam. nov.</title>
        <authorList>
            <person name="Rapoport D."/>
            <person name="Sagova-Mareckova M."/>
            <person name="Sedlacek I."/>
            <person name="Provaznik J."/>
            <person name="Kralova S."/>
            <person name="Pavlinic D."/>
            <person name="Benes V."/>
            <person name="Kopecky J."/>
        </authorList>
    </citation>
    <scope>NUCLEOTIDE SEQUENCE [LARGE SCALE GENOMIC DNA]</scope>
    <source>
        <strain evidence="2 3">15Tr583</strain>
    </source>
</reference>
<dbReference type="PANTHER" id="PTHR10046">
    <property type="entry name" value="ATP DEPENDENT LON PROTEASE FAMILY MEMBER"/>
    <property type="match status" value="1"/>
</dbReference>
<dbReference type="InterPro" id="IPR014721">
    <property type="entry name" value="Ribsml_uS5_D2-typ_fold_subgr"/>
</dbReference>
<dbReference type="GO" id="GO:0004176">
    <property type="term" value="F:ATP-dependent peptidase activity"/>
    <property type="evidence" value="ECO:0007669"/>
    <property type="project" value="InterPro"/>
</dbReference>
<dbReference type="GO" id="GO:0005524">
    <property type="term" value="F:ATP binding"/>
    <property type="evidence" value="ECO:0007669"/>
    <property type="project" value="InterPro"/>
</dbReference>
<sequence length="319" mass="34546">MLFKHKHLLEELRSNGRHGTAEILSIKTVGEGSSMRAMWAPDNDLGSGWMDCWMRLRVVPDERGEPPFEVTVTTRIHTLKFQGSAVPVWYDPRDTSKVAVDYEADLANHDHWVGVSDRLTHRHDQRLGLAWAPVGGELLPLEVLAKQGKGRISVTGPIEKLFGQHAVAAVDYIRSHAAAYAPELDPSWFTRNDLHVDEPYGGLPPGLTVGETASAGLAFAAACASLISGHPVRVDVALTGGVAPDGTLLPVDDLKGKAHAAKEGDTQLLIAPKANEPDLFHVSNRDRGSLQLVFAGTVAEALHTALTKRAAKDHHPRLP</sequence>
<dbReference type="Proteomes" id="UP000460272">
    <property type="component" value="Unassembled WGS sequence"/>
</dbReference>
<feature type="domain" description="Lon proteolytic" evidence="1">
    <location>
        <begin position="126"/>
        <end position="307"/>
    </location>
</feature>
<dbReference type="SUPFAM" id="SSF54211">
    <property type="entry name" value="Ribosomal protein S5 domain 2-like"/>
    <property type="match status" value="1"/>
</dbReference>
<proteinExistence type="predicted"/>
<evidence type="ECO:0000313" key="2">
    <source>
        <dbReference type="EMBL" id="TVZ05970.1"/>
    </source>
</evidence>
<protein>
    <recommendedName>
        <fullName evidence="1">Lon proteolytic domain-containing protein</fullName>
    </recommendedName>
</protein>
<keyword evidence="3" id="KW-1185">Reference proteome</keyword>
<comment type="caution">
    <text evidence="2">The sequence shown here is derived from an EMBL/GenBank/DDBJ whole genome shotgun (WGS) entry which is preliminary data.</text>
</comment>
<dbReference type="AlphaFoldDB" id="A0A6P2C473"/>
<name>A0A6P2C473_9ACTN</name>
<gene>
    <name evidence="2" type="ORF">EAS64_00380</name>
</gene>
<dbReference type="InterPro" id="IPR008269">
    <property type="entry name" value="Lon_proteolytic"/>
</dbReference>
<dbReference type="Pfam" id="PF05362">
    <property type="entry name" value="Lon_C"/>
    <property type="match status" value="1"/>
</dbReference>
<dbReference type="GO" id="GO:0030163">
    <property type="term" value="P:protein catabolic process"/>
    <property type="evidence" value="ECO:0007669"/>
    <property type="project" value="InterPro"/>
</dbReference>
<evidence type="ECO:0000259" key="1">
    <source>
        <dbReference type="Pfam" id="PF05362"/>
    </source>
</evidence>
<dbReference type="Gene3D" id="3.30.230.10">
    <property type="match status" value="1"/>
</dbReference>
<organism evidence="2 3">
    <name type="scientific">Trebonia kvetii</name>
    <dbReference type="NCBI Taxonomy" id="2480626"/>
    <lineage>
        <taxon>Bacteria</taxon>
        <taxon>Bacillati</taxon>
        <taxon>Actinomycetota</taxon>
        <taxon>Actinomycetes</taxon>
        <taxon>Streptosporangiales</taxon>
        <taxon>Treboniaceae</taxon>
        <taxon>Trebonia</taxon>
    </lineage>
</organism>
<dbReference type="OrthoDB" id="3849563at2"/>